<feature type="transmembrane region" description="Helical" evidence="1">
    <location>
        <begin position="82"/>
        <end position="100"/>
    </location>
</feature>
<reference evidence="3 4" key="1">
    <citation type="submission" date="2016-12" db="EMBL/GenBank/DDBJ databases">
        <title>Genome Sequences of Twelve Sporeforming Bacillus Species Isolated from Foods.</title>
        <authorList>
            <person name="De Jong A."/>
            <person name="Holsappel S."/>
            <person name="Kuipers O.P."/>
        </authorList>
    </citation>
    <scope>NUCLEOTIDE SEQUENCE [LARGE SCALE GENOMIC DNA]</scope>
    <source>
        <strain evidence="3 4">S3E15</strain>
    </source>
</reference>
<gene>
    <name evidence="3" type="ORF">S3E15_00753</name>
</gene>
<dbReference type="SUPFAM" id="SSF48317">
    <property type="entry name" value="Acid phosphatase/Vanadium-dependent haloperoxidase"/>
    <property type="match status" value="1"/>
</dbReference>
<accession>A0AAP8BHK2</accession>
<comment type="caution">
    <text evidence="3">The sequence shown here is derived from an EMBL/GenBank/DDBJ whole genome shotgun (WGS) entry which is preliminary data.</text>
</comment>
<dbReference type="Pfam" id="PF01569">
    <property type="entry name" value="PAP2"/>
    <property type="match status" value="1"/>
</dbReference>
<organism evidence="3 4">
    <name type="scientific">Bacillus mycoides</name>
    <dbReference type="NCBI Taxonomy" id="1405"/>
    <lineage>
        <taxon>Bacteria</taxon>
        <taxon>Bacillati</taxon>
        <taxon>Bacillota</taxon>
        <taxon>Bacilli</taxon>
        <taxon>Bacillales</taxon>
        <taxon>Bacillaceae</taxon>
        <taxon>Bacillus</taxon>
        <taxon>Bacillus cereus group</taxon>
    </lineage>
</organism>
<evidence type="ECO:0000256" key="1">
    <source>
        <dbReference type="SAM" id="Phobius"/>
    </source>
</evidence>
<keyword evidence="1" id="KW-0812">Transmembrane</keyword>
<feature type="transmembrane region" description="Helical" evidence="1">
    <location>
        <begin position="59"/>
        <end position="76"/>
    </location>
</feature>
<dbReference type="Gene3D" id="1.20.144.10">
    <property type="entry name" value="Phosphatidic acid phosphatase type 2/haloperoxidase"/>
    <property type="match status" value="1"/>
</dbReference>
<feature type="domain" description="Phosphatidic acid phosphatase type 2/haloperoxidase" evidence="2">
    <location>
        <begin position="1"/>
        <end position="97"/>
    </location>
</feature>
<keyword evidence="1" id="KW-0472">Membrane</keyword>
<protein>
    <recommendedName>
        <fullName evidence="2">Phosphatidic acid phosphatase type 2/haloperoxidase domain-containing protein</fullName>
    </recommendedName>
</protein>
<proteinExistence type="predicted"/>
<dbReference type="InterPro" id="IPR036938">
    <property type="entry name" value="PAP2/HPO_sf"/>
</dbReference>
<name>A0AAP8BHK2_BACMY</name>
<sequence length="108" mass="12360">MLNRIIGLFFYRERPFVSQLNIKQLVEHSANASFPSDHATSAFAIAITLCLYEKRLGKAFLLLAFLIAFSRVWVGVHYPLDVLIGAVLGFLWAFIIHYIVKTNFKNNK</sequence>
<dbReference type="EMBL" id="MRWU01000001">
    <property type="protein sequence ID" value="OSX97122.1"/>
    <property type="molecule type" value="Genomic_DNA"/>
</dbReference>
<evidence type="ECO:0000259" key="2">
    <source>
        <dbReference type="SMART" id="SM00014"/>
    </source>
</evidence>
<evidence type="ECO:0000313" key="3">
    <source>
        <dbReference type="EMBL" id="OSX97122.1"/>
    </source>
</evidence>
<dbReference type="PANTHER" id="PTHR14969:SF13">
    <property type="entry name" value="AT30094P"/>
    <property type="match status" value="1"/>
</dbReference>
<dbReference type="InterPro" id="IPR000326">
    <property type="entry name" value="PAP2/HPO"/>
</dbReference>
<dbReference type="Proteomes" id="UP000194131">
    <property type="component" value="Unassembled WGS sequence"/>
</dbReference>
<dbReference type="AlphaFoldDB" id="A0AAP8BHK2"/>
<keyword evidence="1" id="KW-1133">Transmembrane helix</keyword>
<evidence type="ECO:0000313" key="4">
    <source>
        <dbReference type="Proteomes" id="UP000194131"/>
    </source>
</evidence>
<dbReference type="PANTHER" id="PTHR14969">
    <property type="entry name" value="SPHINGOSINE-1-PHOSPHATE PHOSPHOHYDROLASE"/>
    <property type="match status" value="1"/>
</dbReference>
<dbReference type="SMART" id="SM00014">
    <property type="entry name" value="acidPPc"/>
    <property type="match status" value="1"/>
</dbReference>